<organism evidence="2 3">
    <name type="scientific">Thiocapsa marina 5811</name>
    <dbReference type="NCBI Taxonomy" id="768671"/>
    <lineage>
        <taxon>Bacteria</taxon>
        <taxon>Pseudomonadati</taxon>
        <taxon>Pseudomonadota</taxon>
        <taxon>Gammaproteobacteria</taxon>
        <taxon>Chromatiales</taxon>
        <taxon>Chromatiaceae</taxon>
        <taxon>Thiocapsa</taxon>
    </lineage>
</organism>
<dbReference type="AlphaFoldDB" id="F9UCZ9"/>
<accession>F9UCZ9</accession>
<evidence type="ECO:0000256" key="1">
    <source>
        <dbReference type="SAM" id="MobiDB-lite"/>
    </source>
</evidence>
<dbReference type="STRING" id="768671.ThimaDRAFT_2801"/>
<protein>
    <submittedName>
        <fullName evidence="2">Uncharacterized protein</fullName>
    </submittedName>
</protein>
<keyword evidence="3" id="KW-1185">Reference proteome</keyword>
<dbReference type="GO" id="GO:0006355">
    <property type="term" value="P:regulation of DNA-templated transcription"/>
    <property type="evidence" value="ECO:0007669"/>
    <property type="project" value="InterPro"/>
</dbReference>
<dbReference type="Proteomes" id="UP000005459">
    <property type="component" value="Unassembled WGS sequence"/>
</dbReference>
<dbReference type="eggNOG" id="ENOG5033A27">
    <property type="taxonomic scope" value="Bacteria"/>
</dbReference>
<proteinExistence type="predicted"/>
<gene>
    <name evidence="2" type="ORF">ThimaDRAFT_2801</name>
</gene>
<dbReference type="SUPFAM" id="SSF47598">
    <property type="entry name" value="Ribbon-helix-helix"/>
    <property type="match status" value="1"/>
</dbReference>
<sequence>MARIKSEVLTIRTTPRVKALLRLAAEHEHRSLASMIEVMVLNYAGTHGLAVPDFNQPARTESSLDVREAKDPE</sequence>
<feature type="compositionally biased region" description="Basic and acidic residues" evidence="1">
    <location>
        <begin position="62"/>
        <end position="73"/>
    </location>
</feature>
<name>F9UCZ9_9GAMM</name>
<evidence type="ECO:0000313" key="2">
    <source>
        <dbReference type="EMBL" id="EGV17743.1"/>
    </source>
</evidence>
<dbReference type="InterPro" id="IPR010985">
    <property type="entry name" value="Ribbon_hlx_hlx"/>
</dbReference>
<dbReference type="OrthoDB" id="9133534at2"/>
<evidence type="ECO:0000313" key="3">
    <source>
        <dbReference type="Proteomes" id="UP000005459"/>
    </source>
</evidence>
<dbReference type="EMBL" id="AFWV01000009">
    <property type="protein sequence ID" value="EGV17743.1"/>
    <property type="molecule type" value="Genomic_DNA"/>
</dbReference>
<dbReference type="RefSeq" id="WP_007193674.1">
    <property type="nucleotide sequence ID" value="NZ_AFWV01000009.1"/>
</dbReference>
<feature type="region of interest" description="Disordered" evidence="1">
    <location>
        <begin position="54"/>
        <end position="73"/>
    </location>
</feature>
<reference evidence="2 3" key="1">
    <citation type="submission" date="2011-06" db="EMBL/GenBank/DDBJ databases">
        <title>The draft genome of Thiocapsa marina 5811.</title>
        <authorList>
            <consortium name="US DOE Joint Genome Institute (JGI-PGF)"/>
            <person name="Lucas S."/>
            <person name="Han J."/>
            <person name="Cheng J.-F."/>
            <person name="Goodwin L."/>
            <person name="Pitluck S."/>
            <person name="Peters L."/>
            <person name="Land M.L."/>
            <person name="Hauser L."/>
            <person name="Vogl K."/>
            <person name="Liu Z."/>
            <person name="Imhoff J."/>
            <person name="Thiel V."/>
            <person name="Frigaard N.-U."/>
            <person name="Bryant D."/>
            <person name="Woyke T.J."/>
        </authorList>
    </citation>
    <scope>NUCLEOTIDE SEQUENCE [LARGE SCALE GENOMIC DNA]</scope>
    <source>
        <strain evidence="2 3">5811</strain>
    </source>
</reference>